<dbReference type="EMBL" id="JAGXFD010000002">
    <property type="protein sequence ID" value="MBZ9569183.1"/>
    <property type="molecule type" value="Genomic_DNA"/>
</dbReference>
<accession>A0ABS7X3Z2</accession>
<dbReference type="InterPro" id="IPR029046">
    <property type="entry name" value="LolA/LolB/LppX"/>
</dbReference>
<keyword evidence="2" id="KW-0813">Transport</keyword>
<keyword evidence="3 5" id="KW-0732">Signal</keyword>
<evidence type="ECO:0000256" key="2">
    <source>
        <dbReference type="ARBA" id="ARBA00022448"/>
    </source>
</evidence>
<proteinExistence type="predicted"/>
<reference evidence="6 7" key="1">
    <citation type="submission" date="2021-05" db="EMBL/GenBank/DDBJ databases">
        <title>Petroleum and Energy Research Collection (APPE): ex situ preservation of microbial diversity associated with the oil industry and exploitation of its biotechnological potential.</title>
        <authorList>
            <person name="Paixao C.T.M."/>
            <person name="Gomes M.B."/>
            <person name="Oliveira V.M."/>
        </authorList>
    </citation>
    <scope>NUCLEOTIDE SEQUENCE [LARGE SCALE GENOMIC DNA]</scope>
    <source>
        <strain evidence="6 7">LIT2</strain>
    </source>
</reference>
<evidence type="ECO:0000313" key="6">
    <source>
        <dbReference type="EMBL" id="MBZ9569183.1"/>
    </source>
</evidence>
<dbReference type="CDD" id="cd16325">
    <property type="entry name" value="LolA"/>
    <property type="match status" value="1"/>
</dbReference>
<organism evidence="6 7">
    <name type="scientific">Modicisalibacter tunisiensis</name>
    <dbReference type="NCBI Taxonomy" id="390637"/>
    <lineage>
        <taxon>Bacteria</taxon>
        <taxon>Pseudomonadati</taxon>
        <taxon>Pseudomonadota</taxon>
        <taxon>Gammaproteobacteria</taxon>
        <taxon>Oceanospirillales</taxon>
        <taxon>Halomonadaceae</taxon>
        <taxon>Modicisalibacter</taxon>
    </lineage>
</organism>
<evidence type="ECO:0000256" key="1">
    <source>
        <dbReference type="ARBA" id="ARBA00011245"/>
    </source>
</evidence>
<gene>
    <name evidence="6" type="ORF">KGQ91_16065</name>
</gene>
<dbReference type="RefSeq" id="WP_224421498.1">
    <property type="nucleotide sequence ID" value="NZ_JAGXFD010000002.1"/>
</dbReference>
<evidence type="ECO:0000256" key="3">
    <source>
        <dbReference type="ARBA" id="ARBA00022729"/>
    </source>
</evidence>
<protein>
    <submittedName>
        <fullName evidence="6">Outer membrane lipoprotein carrier protein LolA</fullName>
    </submittedName>
</protein>
<dbReference type="SUPFAM" id="SSF89392">
    <property type="entry name" value="Prokaryotic lipoproteins and lipoprotein localization factors"/>
    <property type="match status" value="1"/>
</dbReference>
<keyword evidence="7" id="KW-1185">Reference proteome</keyword>
<comment type="caution">
    <text evidence="6">The sequence shown here is derived from an EMBL/GenBank/DDBJ whole genome shotgun (WGS) entry which is preliminary data.</text>
</comment>
<evidence type="ECO:0000256" key="5">
    <source>
        <dbReference type="SAM" id="SignalP"/>
    </source>
</evidence>
<evidence type="ECO:0000256" key="4">
    <source>
        <dbReference type="ARBA" id="ARBA00022927"/>
    </source>
</evidence>
<keyword evidence="6" id="KW-0449">Lipoprotein</keyword>
<dbReference type="Proteomes" id="UP001319883">
    <property type="component" value="Unassembled WGS sequence"/>
</dbReference>
<name>A0ABS7X3Z2_9GAMM</name>
<comment type="subunit">
    <text evidence="1">Monomer.</text>
</comment>
<feature type="signal peptide" evidence="5">
    <location>
        <begin position="1"/>
        <end position="18"/>
    </location>
</feature>
<keyword evidence="4" id="KW-0653">Protein transport</keyword>
<dbReference type="Pfam" id="PF03548">
    <property type="entry name" value="LolA"/>
    <property type="match status" value="1"/>
</dbReference>
<dbReference type="InterPro" id="IPR004564">
    <property type="entry name" value="OM_lipoprot_carrier_LolA-like"/>
</dbReference>
<sequence>MRLFVLLMLGLLSSPALAFDLADLQHRLGDTQGLSGRFVQTRHLADLDTDLESRGHFTYQRGKRVVWALEQPVEDRQVFTPADARAADDAPGDTGDDRRRRQIAALLLNLLDGDWQALERRFSLTLSGDATAWQVALAPRQAALRERLAEVTLAGGRYVERLRLETADGDTLTVRFSDLQPLAGSDP</sequence>
<feature type="chain" id="PRO_5046229990" evidence="5">
    <location>
        <begin position="19"/>
        <end position="187"/>
    </location>
</feature>
<evidence type="ECO:0000313" key="7">
    <source>
        <dbReference type="Proteomes" id="UP001319883"/>
    </source>
</evidence>
<dbReference type="Gene3D" id="2.50.20.10">
    <property type="entry name" value="Lipoprotein localisation LolA/LolB/LppX"/>
    <property type="match status" value="1"/>
</dbReference>